<dbReference type="Proteomes" id="UP001497623">
    <property type="component" value="Unassembled WGS sequence"/>
</dbReference>
<sequence>MEDSYPITSMTETAPNYIIFVKAQSYQQITHHGLPQWSGLGAPDFGFYRHPNLPPSPPAEHHQPHHRSFTHLQNGLPAAPFNPHIPHHYPQHPLIGGVSNPMLSPPQEKTSQPKNWWSADNVTPTRGSQNSQQDLQYSNMLNSISTSGIRQPSLGFPQHGAVSLPTPAIQSHEAILHQQSQIAAALLKTQDAVNVRRCRRCRCPNCKDGSSQGHHGEGPVKKKHICHVPGCGKMYGKTSHLKAHLRLHAGERPFVCQWVFCNKAFTRSDELQRHLRTHTGEKRFTCVECGKKFMRSDHLSKHQKTHESKRDRKDKAEDVDIENFDVRVEGRHNLNDDHSPIMSIPDSPVSVNNLSSELDDDSEEVHEFPVQDLTTSLMRPME</sequence>
<organism evidence="14 15">
    <name type="scientific">Meganyctiphanes norvegica</name>
    <name type="common">Northern krill</name>
    <name type="synonym">Thysanopoda norvegica</name>
    <dbReference type="NCBI Taxonomy" id="48144"/>
    <lineage>
        <taxon>Eukaryota</taxon>
        <taxon>Metazoa</taxon>
        <taxon>Ecdysozoa</taxon>
        <taxon>Arthropoda</taxon>
        <taxon>Crustacea</taxon>
        <taxon>Multicrustacea</taxon>
        <taxon>Malacostraca</taxon>
        <taxon>Eumalacostraca</taxon>
        <taxon>Eucarida</taxon>
        <taxon>Euphausiacea</taxon>
        <taxon>Euphausiidae</taxon>
        <taxon>Meganyctiphanes</taxon>
    </lineage>
</organism>
<feature type="compositionally biased region" description="Polar residues" evidence="12">
    <location>
        <begin position="107"/>
        <end position="132"/>
    </location>
</feature>
<feature type="non-terminal residue" evidence="14">
    <location>
        <position position="382"/>
    </location>
</feature>
<feature type="region of interest" description="Disordered" evidence="12">
    <location>
        <begin position="331"/>
        <end position="365"/>
    </location>
</feature>
<dbReference type="SMART" id="SM00355">
    <property type="entry name" value="ZnF_C2H2"/>
    <property type="match status" value="3"/>
</dbReference>
<dbReference type="GO" id="GO:0008270">
    <property type="term" value="F:zinc ion binding"/>
    <property type="evidence" value="ECO:0007669"/>
    <property type="project" value="UniProtKB-KW"/>
</dbReference>
<keyword evidence="2" id="KW-0479">Metal-binding</keyword>
<keyword evidence="8" id="KW-0804">Transcription</keyword>
<keyword evidence="3" id="KW-0677">Repeat</keyword>
<dbReference type="InterPro" id="IPR013087">
    <property type="entry name" value="Znf_C2H2_type"/>
</dbReference>
<dbReference type="GO" id="GO:0000978">
    <property type="term" value="F:RNA polymerase II cis-regulatory region sequence-specific DNA binding"/>
    <property type="evidence" value="ECO:0007669"/>
    <property type="project" value="TreeGrafter"/>
</dbReference>
<dbReference type="FunFam" id="3.30.160.60:FF:000014">
    <property type="entry name" value="Transcription factor Sp3"/>
    <property type="match status" value="1"/>
</dbReference>
<dbReference type="AlphaFoldDB" id="A0AAV2Q743"/>
<evidence type="ECO:0000256" key="12">
    <source>
        <dbReference type="SAM" id="MobiDB-lite"/>
    </source>
</evidence>
<feature type="domain" description="C2H2-type" evidence="13">
    <location>
        <begin position="254"/>
        <end position="283"/>
    </location>
</feature>
<keyword evidence="9" id="KW-0539">Nucleus</keyword>
<accession>A0AAV2Q743</accession>
<keyword evidence="4 11" id="KW-0863">Zinc-finger</keyword>
<evidence type="ECO:0000256" key="6">
    <source>
        <dbReference type="ARBA" id="ARBA00023015"/>
    </source>
</evidence>
<evidence type="ECO:0000256" key="9">
    <source>
        <dbReference type="ARBA" id="ARBA00023242"/>
    </source>
</evidence>
<evidence type="ECO:0000256" key="1">
    <source>
        <dbReference type="ARBA" id="ARBA00004123"/>
    </source>
</evidence>
<dbReference type="PANTHER" id="PTHR23235">
    <property type="entry name" value="KRUEPPEL-LIKE TRANSCRIPTION FACTOR"/>
    <property type="match status" value="1"/>
</dbReference>
<feature type="domain" description="C2H2-type" evidence="13">
    <location>
        <begin position="224"/>
        <end position="253"/>
    </location>
</feature>
<evidence type="ECO:0000256" key="2">
    <source>
        <dbReference type="ARBA" id="ARBA00022723"/>
    </source>
</evidence>
<evidence type="ECO:0000313" key="15">
    <source>
        <dbReference type="Proteomes" id="UP001497623"/>
    </source>
</evidence>
<keyword evidence="6" id="KW-0805">Transcription regulation</keyword>
<evidence type="ECO:0000313" key="14">
    <source>
        <dbReference type="EMBL" id="CAL4074015.1"/>
    </source>
</evidence>
<dbReference type="PANTHER" id="PTHR23235:SF170">
    <property type="entry name" value="FI01014P-RELATED"/>
    <property type="match status" value="1"/>
</dbReference>
<comment type="similarity">
    <text evidence="10">Belongs to the Sp1 C2H2-type zinc-finger protein family.</text>
</comment>
<evidence type="ECO:0000259" key="13">
    <source>
        <dbReference type="PROSITE" id="PS50157"/>
    </source>
</evidence>
<keyword evidence="15" id="KW-1185">Reference proteome</keyword>
<dbReference type="Pfam" id="PF00096">
    <property type="entry name" value="zf-C2H2"/>
    <property type="match status" value="3"/>
</dbReference>
<reference evidence="14 15" key="1">
    <citation type="submission" date="2024-05" db="EMBL/GenBank/DDBJ databases">
        <authorList>
            <person name="Wallberg A."/>
        </authorList>
    </citation>
    <scope>NUCLEOTIDE SEQUENCE [LARGE SCALE GENOMIC DNA]</scope>
</reference>
<gene>
    <name evidence="14" type="ORF">MNOR_LOCUS9384</name>
</gene>
<feature type="domain" description="C2H2-type" evidence="13">
    <location>
        <begin position="284"/>
        <end position="311"/>
    </location>
</feature>
<dbReference type="InterPro" id="IPR036236">
    <property type="entry name" value="Znf_C2H2_sf"/>
</dbReference>
<dbReference type="EMBL" id="CAXKWB010004528">
    <property type="protein sequence ID" value="CAL4074015.1"/>
    <property type="molecule type" value="Genomic_DNA"/>
</dbReference>
<evidence type="ECO:0000256" key="4">
    <source>
        <dbReference type="ARBA" id="ARBA00022771"/>
    </source>
</evidence>
<dbReference type="Gene3D" id="3.30.160.60">
    <property type="entry name" value="Classic Zinc Finger"/>
    <property type="match status" value="3"/>
</dbReference>
<evidence type="ECO:0000256" key="7">
    <source>
        <dbReference type="ARBA" id="ARBA00023125"/>
    </source>
</evidence>
<dbReference type="PROSITE" id="PS00028">
    <property type="entry name" value="ZINC_FINGER_C2H2_1"/>
    <property type="match status" value="3"/>
</dbReference>
<feature type="region of interest" description="Disordered" evidence="12">
    <location>
        <begin position="52"/>
        <end position="74"/>
    </location>
</feature>
<dbReference type="FunFam" id="3.30.160.60:FF:000358">
    <property type="entry name" value="zinc finger protein 24"/>
    <property type="match status" value="1"/>
</dbReference>
<dbReference type="PROSITE" id="PS50157">
    <property type="entry name" value="ZINC_FINGER_C2H2_2"/>
    <property type="match status" value="3"/>
</dbReference>
<proteinExistence type="inferred from homology"/>
<evidence type="ECO:0000256" key="3">
    <source>
        <dbReference type="ARBA" id="ARBA00022737"/>
    </source>
</evidence>
<name>A0AAV2Q743_MEGNR</name>
<feature type="region of interest" description="Disordered" evidence="12">
    <location>
        <begin position="100"/>
        <end position="132"/>
    </location>
</feature>
<keyword evidence="5" id="KW-0862">Zinc</keyword>
<keyword evidence="7" id="KW-0238">DNA-binding</keyword>
<dbReference type="GO" id="GO:0000981">
    <property type="term" value="F:DNA-binding transcription factor activity, RNA polymerase II-specific"/>
    <property type="evidence" value="ECO:0007669"/>
    <property type="project" value="TreeGrafter"/>
</dbReference>
<evidence type="ECO:0000256" key="8">
    <source>
        <dbReference type="ARBA" id="ARBA00023163"/>
    </source>
</evidence>
<protein>
    <recommendedName>
        <fullName evidence="13">C2H2-type domain-containing protein</fullName>
    </recommendedName>
</protein>
<comment type="subcellular location">
    <subcellularLocation>
        <location evidence="1">Nucleus</location>
    </subcellularLocation>
</comment>
<evidence type="ECO:0000256" key="5">
    <source>
        <dbReference type="ARBA" id="ARBA00022833"/>
    </source>
</evidence>
<dbReference type="SUPFAM" id="SSF57667">
    <property type="entry name" value="beta-beta-alpha zinc fingers"/>
    <property type="match status" value="2"/>
</dbReference>
<dbReference type="GO" id="GO:0005634">
    <property type="term" value="C:nucleus"/>
    <property type="evidence" value="ECO:0007669"/>
    <property type="project" value="UniProtKB-SubCell"/>
</dbReference>
<comment type="caution">
    <text evidence="14">The sequence shown here is derived from an EMBL/GenBank/DDBJ whole genome shotgun (WGS) entry which is preliminary data.</text>
</comment>
<evidence type="ECO:0000256" key="11">
    <source>
        <dbReference type="PROSITE-ProRule" id="PRU00042"/>
    </source>
</evidence>
<feature type="region of interest" description="Disordered" evidence="12">
    <location>
        <begin position="297"/>
        <end position="318"/>
    </location>
</feature>
<evidence type="ECO:0000256" key="10">
    <source>
        <dbReference type="ARBA" id="ARBA00038409"/>
    </source>
</evidence>